<feature type="transmembrane region" description="Helical" evidence="2">
    <location>
        <begin position="321"/>
        <end position="343"/>
    </location>
</feature>
<feature type="transmembrane region" description="Helical" evidence="2">
    <location>
        <begin position="225"/>
        <end position="246"/>
    </location>
</feature>
<feature type="transmembrane region" description="Helical" evidence="2">
    <location>
        <begin position="105"/>
        <end position="123"/>
    </location>
</feature>
<feature type="compositionally biased region" description="Low complexity" evidence="1">
    <location>
        <begin position="14"/>
        <end position="31"/>
    </location>
</feature>
<evidence type="ECO:0000313" key="3">
    <source>
        <dbReference type="EMBL" id="BBA98858.1"/>
    </source>
</evidence>
<feature type="transmembrane region" description="Helical" evidence="2">
    <location>
        <begin position="159"/>
        <end position="176"/>
    </location>
</feature>
<protein>
    <submittedName>
        <fullName evidence="3">Putative membrane protein</fullName>
    </submittedName>
</protein>
<feature type="compositionally biased region" description="Low complexity" evidence="1">
    <location>
        <begin position="386"/>
        <end position="396"/>
    </location>
</feature>
<dbReference type="RefSeq" id="WP_202234931.1">
    <property type="nucleotide sequence ID" value="NZ_AP018365.1"/>
</dbReference>
<feature type="transmembrane region" description="Helical" evidence="2">
    <location>
        <begin position="37"/>
        <end position="57"/>
    </location>
</feature>
<gene>
    <name evidence="3" type="ORF">RVR_5216</name>
</gene>
<feature type="transmembrane region" description="Helical" evidence="2">
    <location>
        <begin position="298"/>
        <end position="314"/>
    </location>
</feature>
<accession>A0A7U3UU86</accession>
<reference evidence="3 4" key="1">
    <citation type="journal article" date="2010" name="J. Bacteriol.">
        <title>Biochemical characterization of a novel indole prenyltransferase from Streptomyces sp. SN-593.</title>
        <authorList>
            <person name="Takahashi S."/>
            <person name="Takagi H."/>
            <person name="Toyoda A."/>
            <person name="Uramoto M."/>
            <person name="Nogawa T."/>
            <person name="Ueki M."/>
            <person name="Sakaki Y."/>
            <person name="Osada H."/>
        </authorList>
    </citation>
    <scope>NUCLEOTIDE SEQUENCE [LARGE SCALE GENOMIC DNA]</scope>
    <source>
        <strain evidence="3 4">SN-593</strain>
    </source>
</reference>
<feature type="region of interest" description="Disordered" evidence="1">
    <location>
        <begin position="386"/>
        <end position="417"/>
    </location>
</feature>
<keyword evidence="2" id="KW-0812">Transmembrane</keyword>
<evidence type="ECO:0000256" key="1">
    <source>
        <dbReference type="SAM" id="MobiDB-lite"/>
    </source>
</evidence>
<feature type="transmembrane region" description="Helical" evidence="2">
    <location>
        <begin position="135"/>
        <end position="153"/>
    </location>
</feature>
<keyword evidence="2" id="KW-0472">Membrane</keyword>
<keyword evidence="4" id="KW-1185">Reference proteome</keyword>
<organism evidence="3 4">
    <name type="scientific">Actinacidiphila reveromycinica</name>
    <dbReference type="NCBI Taxonomy" id="659352"/>
    <lineage>
        <taxon>Bacteria</taxon>
        <taxon>Bacillati</taxon>
        <taxon>Actinomycetota</taxon>
        <taxon>Actinomycetes</taxon>
        <taxon>Kitasatosporales</taxon>
        <taxon>Streptomycetaceae</taxon>
        <taxon>Actinacidiphila</taxon>
    </lineage>
</organism>
<dbReference type="Proteomes" id="UP000595703">
    <property type="component" value="Chromosome"/>
</dbReference>
<keyword evidence="2" id="KW-1133">Transmembrane helix</keyword>
<reference evidence="3 4" key="4">
    <citation type="journal article" date="2020" name="Sci. Rep.">
        <title>beta-carboline chemical signals induce reveromycin production through a LuxR family regulator in Streptomyces sp. SN-593.</title>
        <authorList>
            <person name="Panthee S."/>
            <person name="Kito N."/>
            <person name="Hayashi T."/>
            <person name="Shimizu T."/>
            <person name="Ishikawa J."/>
            <person name="Hamamoto H."/>
            <person name="Osada H."/>
            <person name="Takahashi S."/>
        </authorList>
    </citation>
    <scope>NUCLEOTIDE SEQUENCE [LARGE SCALE GENOMIC DNA]</scope>
    <source>
        <strain evidence="3 4">SN-593</strain>
    </source>
</reference>
<sequence length="555" mass="57496">MPEPLSAARREPPRTGAATAPSPAAAPSTGGPAAPRWGRWVAAVCAVYVAAQLVLVLPGSGLGWDETVYTSQVSGRVPAAAFSAPRARGISFLAAPVAHFTDSPLALRLWMAALSGVGLYVALRAWRRVLPERVLALAGVLFAGLWITLFYGPQVMPNMWSAFGALAAAGCFVRAVRDPRDRAALAGLAAGVAVVGLMRPPDAGWLALPLAAVALAVPRWRRPAVLAVLVAGVVLGCAEWVVEAYVRYGGLAERLHRSSAVEGGMGLHLAVDDQVRALNGRALCRPCTVPWRHKDTSAWWFALPFLAAGGAVAVPRVRRSAVWLAGLTALSMALPYLFTISYAAPRFLLPTYALLALPVSEFLWWCVTRRGARAVAPPAARAVTRSGAVSGAPPAGEAGGGTGAAPGGHGGRPAGRGRPRLRPAAVALVAAGLCAHLAVQGGVLHTATRNNHRTSQEYRAVADGLHAHGIAAPCTLSGVSAVPIAFYTGCASRQVGGPDASIDEAGLLAQARSRPVAVLVTGGGRPPAFARGWRSVPLPTPHGARAFRAYLPPPR</sequence>
<feature type="region of interest" description="Disordered" evidence="1">
    <location>
        <begin position="1"/>
        <end position="31"/>
    </location>
</feature>
<evidence type="ECO:0000256" key="2">
    <source>
        <dbReference type="SAM" id="Phobius"/>
    </source>
</evidence>
<dbReference type="KEGG" id="arev:RVR_5216"/>
<dbReference type="EMBL" id="AP018365">
    <property type="protein sequence ID" value="BBA98858.1"/>
    <property type="molecule type" value="Genomic_DNA"/>
</dbReference>
<dbReference type="AlphaFoldDB" id="A0A7U3UU86"/>
<reference evidence="3 4" key="3">
    <citation type="journal article" date="2011" name="Nat. Chem. Biol.">
        <title>Reveromycin A biosynthesis uses RevG and RevJ for stereospecific spiroacetal formation.</title>
        <authorList>
            <person name="Takahashi S."/>
            <person name="Toyoda A."/>
            <person name="Sekiyama Y."/>
            <person name="Takagi H."/>
            <person name="Nogawa T."/>
            <person name="Uramoto M."/>
            <person name="Suzuki R."/>
            <person name="Koshino H."/>
            <person name="Kumano T."/>
            <person name="Panthee S."/>
            <person name="Dairi T."/>
            <person name="Ishikawa J."/>
            <person name="Ikeda H."/>
            <person name="Sakaki Y."/>
            <person name="Osada H."/>
        </authorList>
    </citation>
    <scope>NUCLEOTIDE SEQUENCE [LARGE SCALE GENOMIC DNA]</scope>
    <source>
        <strain evidence="3 4">SN-593</strain>
    </source>
</reference>
<name>A0A7U3UU86_9ACTN</name>
<proteinExistence type="predicted"/>
<reference evidence="3 4" key="2">
    <citation type="journal article" date="2011" name="J. Antibiot.">
        <title>Furaquinocins I and J: novel polyketide isoprenoid hybrid compounds from Streptomyces reveromyceticus SN-593.</title>
        <authorList>
            <person name="Panthee S."/>
            <person name="Takahashi S."/>
            <person name="Takagi H."/>
            <person name="Nogawa T."/>
            <person name="Oowada E."/>
            <person name="Uramoto M."/>
            <person name="Osada H."/>
        </authorList>
    </citation>
    <scope>NUCLEOTIDE SEQUENCE [LARGE SCALE GENOMIC DNA]</scope>
    <source>
        <strain evidence="3 4">SN-593</strain>
    </source>
</reference>
<feature type="compositionally biased region" description="Gly residues" evidence="1">
    <location>
        <begin position="397"/>
        <end position="414"/>
    </location>
</feature>
<evidence type="ECO:0000313" key="4">
    <source>
        <dbReference type="Proteomes" id="UP000595703"/>
    </source>
</evidence>